<protein>
    <recommendedName>
        <fullName evidence="3">Nuclear pore localisation protein NPL4 C-terminal domain-containing protein</fullName>
    </recommendedName>
</protein>
<sequence length="532" mass="58931">MFGLRKSSLLVGIALTTKLIVQTHASGPSSFPPIILRIRKPDGSMGRIQIKDQEETTLSSVIATFSSEILDENADVDAKLGCKIENNDIEDTEQPISSFNLKNGSIINIIPPPKSEKQLELEKKQREEEAAASKPTDRYTDFDPFPDIAKSSHSAAARRSRALSRLPNRRSMSYGDIVDLHSYMHVIEPQPEGPVKRIYMCNTGAQRFKDNCTILPTKKQLKATKGKAKVKVQNRCAVLFGTVNKERVDQTPKARTSLSTPLYEMKMCDVVKVHAVWEPPQPKANKDIYDPKHLQSGKDFKRAVEVANMLGMRVVGWIYSYTDDRQNDENNDSSEDSLPVLANDIINGAKGQISSMEKIGREEGKKYVTLALDANSGAAEAFQFSDVCVQMVAEGVLSIPDNETYQKRFVETNEAIVIDNKETKELDSVLCLVNTAMLSHEGRFSGSENATKKAGGLTAKKKKTILQKLDEQNDGDLVAELCDFGVIMALDRSLGDDDIESLCKFVTKYSKGQKRGVEMSDSLKLLLKSALS</sequence>
<proteinExistence type="predicted"/>
<feature type="domain" description="Nuclear pore localisation protein NPL4 C-terminal" evidence="3">
    <location>
        <begin position="272"/>
        <end position="398"/>
    </location>
</feature>
<dbReference type="Proteomes" id="UP001054902">
    <property type="component" value="Unassembled WGS sequence"/>
</dbReference>
<feature type="region of interest" description="Disordered" evidence="1">
    <location>
        <begin position="112"/>
        <end position="162"/>
    </location>
</feature>
<evidence type="ECO:0000313" key="4">
    <source>
        <dbReference type="EMBL" id="GFH59359.1"/>
    </source>
</evidence>
<dbReference type="PANTHER" id="PTHR12710:SF0">
    <property type="entry name" value="NUCLEAR PROTEIN LOCALIZATION PROTEIN 4 HOMOLOG"/>
    <property type="match status" value="1"/>
</dbReference>
<accession>A0AAD3HDM4</accession>
<evidence type="ECO:0000313" key="5">
    <source>
        <dbReference type="Proteomes" id="UP001054902"/>
    </source>
</evidence>
<evidence type="ECO:0000256" key="1">
    <source>
        <dbReference type="SAM" id="MobiDB-lite"/>
    </source>
</evidence>
<gene>
    <name evidence="4" type="ORF">CTEN210_15835</name>
</gene>
<name>A0AAD3HDM4_9STRA</name>
<feature type="chain" id="PRO_5042042481" description="Nuclear pore localisation protein NPL4 C-terminal domain-containing protein" evidence="2">
    <location>
        <begin position="26"/>
        <end position="532"/>
    </location>
</feature>
<keyword evidence="2" id="KW-0732">Signal</keyword>
<dbReference type="GO" id="GO:0043130">
    <property type="term" value="F:ubiquitin binding"/>
    <property type="evidence" value="ECO:0007669"/>
    <property type="project" value="TreeGrafter"/>
</dbReference>
<comment type="caution">
    <text evidence="4">The sequence shown here is derived from an EMBL/GenBank/DDBJ whole genome shotgun (WGS) entry which is preliminary data.</text>
</comment>
<feature type="compositionally biased region" description="Basic and acidic residues" evidence="1">
    <location>
        <begin position="114"/>
        <end position="141"/>
    </location>
</feature>
<dbReference type="InterPro" id="IPR016563">
    <property type="entry name" value="Npl4"/>
</dbReference>
<reference evidence="4 5" key="1">
    <citation type="journal article" date="2021" name="Sci. Rep.">
        <title>The genome of the diatom Chaetoceros tenuissimus carries an ancient integrated fragment of an extant virus.</title>
        <authorList>
            <person name="Hongo Y."/>
            <person name="Kimura K."/>
            <person name="Takaki Y."/>
            <person name="Yoshida Y."/>
            <person name="Baba S."/>
            <person name="Kobayashi G."/>
            <person name="Nagasaki K."/>
            <person name="Hano T."/>
            <person name="Tomaru Y."/>
        </authorList>
    </citation>
    <scope>NUCLEOTIDE SEQUENCE [LARGE SCALE GENOMIC DNA]</scope>
    <source>
        <strain evidence="4 5">NIES-3715</strain>
    </source>
</reference>
<evidence type="ECO:0000256" key="2">
    <source>
        <dbReference type="SAM" id="SignalP"/>
    </source>
</evidence>
<keyword evidence="5" id="KW-1185">Reference proteome</keyword>
<dbReference type="EMBL" id="BLLK01000062">
    <property type="protein sequence ID" value="GFH59359.1"/>
    <property type="molecule type" value="Genomic_DNA"/>
</dbReference>
<feature type="signal peptide" evidence="2">
    <location>
        <begin position="1"/>
        <end position="25"/>
    </location>
</feature>
<dbReference type="GO" id="GO:0005634">
    <property type="term" value="C:nucleus"/>
    <property type="evidence" value="ECO:0007669"/>
    <property type="project" value="TreeGrafter"/>
</dbReference>
<dbReference type="Pfam" id="PF05021">
    <property type="entry name" value="NPL4"/>
    <property type="match status" value="1"/>
</dbReference>
<dbReference type="AlphaFoldDB" id="A0AAD3HDM4"/>
<dbReference type="GO" id="GO:0031625">
    <property type="term" value="F:ubiquitin protein ligase binding"/>
    <property type="evidence" value="ECO:0007669"/>
    <property type="project" value="TreeGrafter"/>
</dbReference>
<organism evidence="4 5">
    <name type="scientific">Chaetoceros tenuissimus</name>
    <dbReference type="NCBI Taxonomy" id="426638"/>
    <lineage>
        <taxon>Eukaryota</taxon>
        <taxon>Sar</taxon>
        <taxon>Stramenopiles</taxon>
        <taxon>Ochrophyta</taxon>
        <taxon>Bacillariophyta</taxon>
        <taxon>Coscinodiscophyceae</taxon>
        <taxon>Chaetocerotophycidae</taxon>
        <taxon>Chaetocerotales</taxon>
        <taxon>Chaetocerotaceae</taxon>
        <taxon>Chaetoceros</taxon>
    </lineage>
</organism>
<evidence type="ECO:0000259" key="3">
    <source>
        <dbReference type="Pfam" id="PF05021"/>
    </source>
</evidence>
<dbReference type="PANTHER" id="PTHR12710">
    <property type="entry name" value="NUCLEAR PROTEIN LOCALIZATION 4"/>
    <property type="match status" value="1"/>
</dbReference>
<dbReference type="InterPro" id="IPR007717">
    <property type="entry name" value="NPL4_C"/>
</dbReference>
<dbReference type="GO" id="GO:0006511">
    <property type="term" value="P:ubiquitin-dependent protein catabolic process"/>
    <property type="evidence" value="ECO:0007669"/>
    <property type="project" value="InterPro"/>
</dbReference>